<dbReference type="Proteomes" id="UP000248168">
    <property type="component" value="Unassembled WGS sequence"/>
</dbReference>
<reference evidence="3" key="1">
    <citation type="submission" date="2018-04" db="EMBL/GenBank/DDBJ databases">
        <authorList>
            <person name="Lucker S."/>
            <person name="Sakoula D."/>
        </authorList>
    </citation>
    <scope>NUCLEOTIDE SEQUENCE [LARGE SCALE GENOMIC DNA]</scope>
</reference>
<accession>A0A330LAS1</accession>
<feature type="region of interest" description="Disordered" evidence="1">
    <location>
        <begin position="460"/>
        <end position="481"/>
    </location>
</feature>
<name>A0A330LAS1_9BACT</name>
<evidence type="ECO:0000313" key="2">
    <source>
        <dbReference type="EMBL" id="SPP66189.1"/>
    </source>
</evidence>
<evidence type="ECO:0000313" key="3">
    <source>
        <dbReference type="Proteomes" id="UP000248168"/>
    </source>
</evidence>
<keyword evidence="3" id="KW-1185">Reference proteome</keyword>
<evidence type="ECO:0000256" key="1">
    <source>
        <dbReference type="SAM" id="MobiDB-lite"/>
    </source>
</evidence>
<sequence length="481" mass="49849">MLAQTIIIPTLSVSETYDSNVFYTPKTLLGPGFKAEDFMTTVRPQINLAHAGPRVNGSFSVGANITKYVNNPSLDYTGINVAGQLDLKRWANSFSQRISALSVRGTYQFTPSLSGFGATTGGAFGTGYGSTGISSPIDTGLVTNRVSMHNMNFGVTGGYDLTRNTVLTASYSYTKLTFGNQSGGINNQLFDTDGHTTMTALTTKISPTDTVGTTATMSHYIQGGASGGGSGSFTTISGTANWAKLWTKQLSTSLGGGGIFTLPIESTVPGQSIKSTFAPTGTITMTYSSFSEGLREAGAAPGPFDNLPRVPGSLAPGGVIAPGAFTTSLSYNFSIFPSYALNAGPMKTHVVGVNANMGITSKLTGQAGMNYSHGNSSISSFDTLGATAGASYLLGPVLVNLTYNWLHFSNSFAQSAVAQSEYAFSKKMVMLSLSYAFTSQSFFRMGGMGSFASQETGESAITPAGTGAGSGSVGSGVLKKE</sequence>
<dbReference type="AlphaFoldDB" id="A0A330LAS1"/>
<protein>
    <submittedName>
        <fullName evidence="2">Uncharacterized protein</fullName>
    </submittedName>
</protein>
<dbReference type="InParanoid" id="A0A330LAS1"/>
<gene>
    <name evidence="2" type="ORF">NITLEN_50229</name>
</gene>
<dbReference type="EMBL" id="OUNR01000018">
    <property type="protein sequence ID" value="SPP66189.1"/>
    <property type="molecule type" value="Genomic_DNA"/>
</dbReference>
<organism evidence="2 3">
    <name type="scientific">Nitrospira lenta</name>
    <dbReference type="NCBI Taxonomy" id="1436998"/>
    <lineage>
        <taxon>Bacteria</taxon>
        <taxon>Pseudomonadati</taxon>
        <taxon>Nitrospirota</taxon>
        <taxon>Nitrospiria</taxon>
        <taxon>Nitrospirales</taxon>
        <taxon>Nitrospiraceae</taxon>
        <taxon>Nitrospira</taxon>
    </lineage>
</organism>
<proteinExistence type="predicted"/>